<gene>
    <name evidence="1" type="ORF">NP233_g920</name>
</gene>
<dbReference type="Gene3D" id="1.25.40.10">
    <property type="entry name" value="Tetratricopeptide repeat domain"/>
    <property type="match status" value="1"/>
</dbReference>
<evidence type="ECO:0000313" key="1">
    <source>
        <dbReference type="EMBL" id="KAJ3575699.1"/>
    </source>
</evidence>
<sequence length="618" mass="69794">MLRLSYLRSTCKPCLPNLHPRQCARNFLSSTRPVAARSKSRVNENVALEKENIFKDALEHSEPQVSRVSPPQRSRPYNVTALNTLELSPEDRAVVDACIADHLDPNHSTAYPHDVFEDVLQTLIDESRFSAAMKVHQRVVAEGLIVSPSLEAQMLAVSISQADKQKAPKFLDMLKAVVKRKAIGADDLVGVLSRMSELDLPSEMLMHIMSSYNEAHPILAASGHNVRSLQDLAKFIAEDSDAQTALDALAALPELNADEVSMAEAYTSFFRNLRASAHPDRSVVSAALDQMEKHGVEPNLSIWNSLIAFEVRANSLHRPFAMYYALKARPDFLPDQNTFGSLFKALNRFYNPKRRRFRYGRRLPDNIPSPRGLFREMMDTLVRHADEPKFRLSTSFLNTILRTFVFQKDYAGAYLVLRSYRLLDVPVNVKTYLIVFRHLMNRITYGIRALRKMGSVTWADRFLSLPYPVSDPAFLRDLQLSNALASHILESSVRQSFDLERPLYINIQLPAELGSVKYQSPTALEMLGKAPISLDAAFDPEPLERLMKKAMFAEIGTVQELGPGQVTSPMVSKAIVDAKEEMIHPTLHKQLKKIREELRTLHLIQLARLTAWANINTR</sequence>
<comment type="caution">
    <text evidence="1">The sequence shown here is derived from an EMBL/GenBank/DDBJ whole genome shotgun (WGS) entry which is preliminary data.</text>
</comment>
<evidence type="ECO:0000313" key="2">
    <source>
        <dbReference type="Proteomes" id="UP001213000"/>
    </source>
</evidence>
<organism evidence="1 2">
    <name type="scientific">Leucocoprinus birnbaumii</name>
    <dbReference type="NCBI Taxonomy" id="56174"/>
    <lineage>
        <taxon>Eukaryota</taxon>
        <taxon>Fungi</taxon>
        <taxon>Dikarya</taxon>
        <taxon>Basidiomycota</taxon>
        <taxon>Agaricomycotina</taxon>
        <taxon>Agaricomycetes</taxon>
        <taxon>Agaricomycetidae</taxon>
        <taxon>Agaricales</taxon>
        <taxon>Agaricineae</taxon>
        <taxon>Agaricaceae</taxon>
        <taxon>Leucocoprinus</taxon>
    </lineage>
</organism>
<keyword evidence="2" id="KW-1185">Reference proteome</keyword>
<reference evidence="1" key="1">
    <citation type="submission" date="2022-07" db="EMBL/GenBank/DDBJ databases">
        <title>Genome Sequence of Leucocoprinus birnbaumii.</title>
        <authorList>
            <person name="Buettner E."/>
        </authorList>
    </citation>
    <scope>NUCLEOTIDE SEQUENCE</scope>
    <source>
        <strain evidence="1">VT141</strain>
    </source>
</reference>
<name>A0AAD5YVC4_9AGAR</name>
<dbReference type="EMBL" id="JANIEX010000029">
    <property type="protein sequence ID" value="KAJ3575699.1"/>
    <property type="molecule type" value="Genomic_DNA"/>
</dbReference>
<dbReference type="InterPro" id="IPR011990">
    <property type="entry name" value="TPR-like_helical_dom_sf"/>
</dbReference>
<proteinExistence type="predicted"/>
<accession>A0AAD5YVC4</accession>
<dbReference type="Proteomes" id="UP001213000">
    <property type="component" value="Unassembled WGS sequence"/>
</dbReference>
<dbReference type="AlphaFoldDB" id="A0AAD5YVC4"/>
<protein>
    <submittedName>
        <fullName evidence="1">Uncharacterized protein</fullName>
    </submittedName>
</protein>